<proteinExistence type="predicted"/>
<keyword evidence="3" id="KW-1185">Reference proteome</keyword>
<evidence type="ECO:0000313" key="3">
    <source>
        <dbReference type="Proteomes" id="UP001595075"/>
    </source>
</evidence>
<sequence length="453" mass="51809">MEDPIPGFLRLPLELRLQIYTIALDQRLGFHPTTYLAISEVSKQIRQEVMGVYFKNSKGFNSLEQLAKWTARGPTHLLPQVSNISLHIFEKSLLPIADGPRKEFSDASSRTMVPMTAEFWESEYARRTALLIEDEKSEPSSRQSPLDTLELSEQKSEDKVHESAISSAWKSFKALSEVHKIWLVLKGSRGIRAGGPVRKFEIQQQLLLDMMAKAFPHLRDLTFFSNLVSLDFIRNFHDLRSLRFSGYSTSTVEETSNILRSLKYLDTIIIYRYPEHYDKENSIITSELPKYLSLTPEVIAALNPLKEFQIQHMTSAVQSAHITMPMIEALQNHTRFLRSLSLHSDANLDINVVKSVFQLTASAQLKHIHLNVSFRKATDPLDLDTILPKHIRHGEATSRMRLNHQDNTEQLYHLTITSSSSCLTPVPGDRICICKRRKILHIPNTKQLVLRTS</sequence>
<dbReference type="InterPro" id="IPR032675">
    <property type="entry name" value="LRR_dom_sf"/>
</dbReference>
<accession>A0ABR4CI69</accession>
<dbReference type="EMBL" id="JAZHXI010000008">
    <property type="protein sequence ID" value="KAL2068941.1"/>
    <property type="molecule type" value="Genomic_DNA"/>
</dbReference>
<evidence type="ECO:0000313" key="2">
    <source>
        <dbReference type="EMBL" id="KAL2068941.1"/>
    </source>
</evidence>
<comment type="caution">
    <text evidence="2">The sequence shown here is derived from an EMBL/GenBank/DDBJ whole genome shotgun (WGS) entry which is preliminary data.</text>
</comment>
<dbReference type="Gene3D" id="3.80.10.10">
    <property type="entry name" value="Ribonuclease Inhibitor"/>
    <property type="match status" value="1"/>
</dbReference>
<evidence type="ECO:0008006" key="4">
    <source>
        <dbReference type="Google" id="ProtNLM"/>
    </source>
</evidence>
<name>A0ABR4CI69_9HELO</name>
<dbReference type="SUPFAM" id="SSF52047">
    <property type="entry name" value="RNI-like"/>
    <property type="match status" value="1"/>
</dbReference>
<gene>
    <name evidence="2" type="ORF">VTL71DRAFT_15279</name>
</gene>
<dbReference type="Proteomes" id="UP001595075">
    <property type="component" value="Unassembled WGS sequence"/>
</dbReference>
<protein>
    <recommendedName>
        <fullName evidence="4">F-box domain-containing protein</fullName>
    </recommendedName>
</protein>
<reference evidence="2 3" key="1">
    <citation type="journal article" date="2024" name="Commun. Biol.">
        <title>Comparative genomic analysis of thermophilic fungi reveals convergent evolutionary adaptations and gene losses.</title>
        <authorList>
            <person name="Steindorff A.S."/>
            <person name="Aguilar-Pontes M.V."/>
            <person name="Robinson A.J."/>
            <person name="Andreopoulos B."/>
            <person name="LaButti K."/>
            <person name="Kuo A."/>
            <person name="Mondo S."/>
            <person name="Riley R."/>
            <person name="Otillar R."/>
            <person name="Haridas S."/>
            <person name="Lipzen A."/>
            <person name="Grimwood J."/>
            <person name="Schmutz J."/>
            <person name="Clum A."/>
            <person name="Reid I.D."/>
            <person name="Moisan M.C."/>
            <person name="Butler G."/>
            <person name="Nguyen T.T.M."/>
            <person name="Dewar K."/>
            <person name="Conant G."/>
            <person name="Drula E."/>
            <person name="Henrissat B."/>
            <person name="Hansel C."/>
            <person name="Singer S."/>
            <person name="Hutchinson M.I."/>
            <person name="de Vries R.P."/>
            <person name="Natvig D.O."/>
            <person name="Powell A.J."/>
            <person name="Tsang A."/>
            <person name="Grigoriev I.V."/>
        </authorList>
    </citation>
    <scope>NUCLEOTIDE SEQUENCE [LARGE SCALE GENOMIC DNA]</scope>
    <source>
        <strain evidence="2 3">CBS 494.80</strain>
    </source>
</reference>
<feature type="region of interest" description="Disordered" evidence="1">
    <location>
        <begin position="134"/>
        <end position="155"/>
    </location>
</feature>
<organism evidence="2 3">
    <name type="scientific">Oculimacula yallundae</name>
    <dbReference type="NCBI Taxonomy" id="86028"/>
    <lineage>
        <taxon>Eukaryota</taxon>
        <taxon>Fungi</taxon>
        <taxon>Dikarya</taxon>
        <taxon>Ascomycota</taxon>
        <taxon>Pezizomycotina</taxon>
        <taxon>Leotiomycetes</taxon>
        <taxon>Helotiales</taxon>
        <taxon>Ploettnerulaceae</taxon>
        <taxon>Oculimacula</taxon>
    </lineage>
</organism>
<evidence type="ECO:0000256" key="1">
    <source>
        <dbReference type="SAM" id="MobiDB-lite"/>
    </source>
</evidence>